<feature type="non-terminal residue" evidence="1">
    <location>
        <position position="122"/>
    </location>
</feature>
<accession>A0AAV5U8I8</accession>
<comment type="caution">
    <text evidence="1">The sequence shown here is derived from an EMBL/GenBank/DDBJ whole genome shotgun (WGS) entry which is preliminary data.</text>
</comment>
<proteinExistence type="predicted"/>
<evidence type="ECO:0000313" key="1">
    <source>
        <dbReference type="EMBL" id="GMT02678.1"/>
    </source>
</evidence>
<dbReference type="Proteomes" id="UP001432027">
    <property type="component" value="Unassembled WGS sequence"/>
</dbReference>
<protein>
    <submittedName>
        <fullName evidence="1">Uncharacterized protein</fullName>
    </submittedName>
</protein>
<organism evidence="1 2">
    <name type="scientific">Pristionchus entomophagus</name>
    <dbReference type="NCBI Taxonomy" id="358040"/>
    <lineage>
        <taxon>Eukaryota</taxon>
        <taxon>Metazoa</taxon>
        <taxon>Ecdysozoa</taxon>
        <taxon>Nematoda</taxon>
        <taxon>Chromadorea</taxon>
        <taxon>Rhabditida</taxon>
        <taxon>Rhabditina</taxon>
        <taxon>Diplogasteromorpha</taxon>
        <taxon>Diplogasteroidea</taxon>
        <taxon>Neodiplogasteridae</taxon>
        <taxon>Pristionchus</taxon>
    </lineage>
</organism>
<keyword evidence="2" id="KW-1185">Reference proteome</keyword>
<name>A0AAV5U8I8_9BILA</name>
<dbReference type="AlphaFoldDB" id="A0AAV5U8I8"/>
<dbReference type="EMBL" id="BTSX01000005">
    <property type="protein sequence ID" value="GMT02678.1"/>
    <property type="molecule type" value="Genomic_DNA"/>
</dbReference>
<gene>
    <name evidence="1" type="ORF">PENTCL1PPCAC_24852</name>
</gene>
<feature type="non-terminal residue" evidence="1">
    <location>
        <position position="1"/>
    </location>
</feature>
<sequence>TLVDTEDPMHGGYAYKVLGLLLEGAQSLCLLEFLEMRYWNLYNHVRGSLLQLLCAVTEMERKTVPLALLRGRSSLLDVLIFLLDVVIVVNRRGRRARFDVVVEGDPGRVHARTLSDHSVQQK</sequence>
<evidence type="ECO:0000313" key="2">
    <source>
        <dbReference type="Proteomes" id="UP001432027"/>
    </source>
</evidence>
<reference evidence="1" key="1">
    <citation type="submission" date="2023-10" db="EMBL/GenBank/DDBJ databases">
        <title>Genome assembly of Pristionchus species.</title>
        <authorList>
            <person name="Yoshida K."/>
            <person name="Sommer R.J."/>
        </authorList>
    </citation>
    <scope>NUCLEOTIDE SEQUENCE</scope>
    <source>
        <strain evidence="1">RS0144</strain>
    </source>
</reference>